<dbReference type="Pfam" id="PF24927">
    <property type="entry name" value="DUF7747"/>
    <property type="match status" value="1"/>
</dbReference>
<dbReference type="AlphaFoldDB" id="A0A914PQ48"/>
<protein>
    <submittedName>
        <fullName evidence="3">MULE transposase domain-containing protein</fullName>
    </submittedName>
</protein>
<evidence type="ECO:0000313" key="3">
    <source>
        <dbReference type="WBParaSite" id="PDA_v2.g20221.t1"/>
    </source>
</evidence>
<evidence type="ECO:0000313" key="2">
    <source>
        <dbReference type="Proteomes" id="UP000887578"/>
    </source>
</evidence>
<accession>A0A914PQ48</accession>
<keyword evidence="2" id="KW-1185">Reference proteome</keyword>
<reference evidence="3" key="1">
    <citation type="submission" date="2022-11" db="UniProtKB">
        <authorList>
            <consortium name="WormBaseParasite"/>
        </authorList>
    </citation>
    <scope>IDENTIFICATION</scope>
</reference>
<dbReference type="Proteomes" id="UP000887578">
    <property type="component" value="Unplaced"/>
</dbReference>
<sequence length="560" mass="63809">MDESADDPMFGGANYSKDNNDSDIIVLGEADDARNDKIDNPIAVRDELCYSNDIIDTKGVARLVFNINKCVVEEKCSSRIPGCPPDVDSPRSFVYVIPVTSTLKPNDCNIDNLSPWRDAKSGGTTVNYFVEIKDDELVSTKKAVKGTKLEPRHRVLKKYYIKHHQYLGLTKTVFRCDSESGVTLEKDTFVVIIYSFSEATKMHAQVHGNSKRNKDPLVHIPSEVKSQYQQQLKTKKPMEARKEVIQQYGGYATAPADVLLSRKALYNLAQSMEERSVQSTCGRVKEIDFDAIEKFKKQRTIMKEYADGDGKRMFLTIDVAIENFKKNGLVTKDFVKKFQNAVKEAISGPEPYTAMKNLIEKEKKEERHRGCIVEIDTTFDVCPLLLTVVYFTNPHIRKSSDGLPASQFLCAMLSERRDGETYLWMGQQLMKYMGNATKICRALVTDGDRGFDQLHKLPIFDPDFCEHITCKIHKVENLLDRVPEQHRYLAKVHVFGETNPHGIHITGAVDEITKEKFDAAIDEMLNLPLFSNDAELKAWFSVAQREYLFKRYETSFSRKI</sequence>
<dbReference type="InterPro" id="IPR056649">
    <property type="entry name" value="DUF7747"/>
</dbReference>
<dbReference type="WBParaSite" id="PDA_v2.g20221.t1">
    <property type="protein sequence ID" value="PDA_v2.g20221.t1"/>
    <property type="gene ID" value="PDA_v2.g20221"/>
</dbReference>
<proteinExistence type="predicted"/>
<name>A0A914PQ48_9BILA</name>
<evidence type="ECO:0000259" key="1">
    <source>
        <dbReference type="Pfam" id="PF24927"/>
    </source>
</evidence>
<organism evidence="2 3">
    <name type="scientific">Panagrolaimus davidi</name>
    <dbReference type="NCBI Taxonomy" id="227884"/>
    <lineage>
        <taxon>Eukaryota</taxon>
        <taxon>Metazoa</taxon>
        <taxon>Ecdysozoa</taxon>
        <taxon>Nematoda</taxon>
        <taxon>Chromadorea</taxon>
        <taxon>Rhabditida</taxon>
        <taxon>Tylenchina</taxon>
        <taxon>Panagrolaimomorpha</taxon>
        <taxon>Panagrolaimoidea</taxon>
        <taxon>Panagrolaimidae</taxon>
        <taxon>Panagrolaimus</taxon>
    </lineage>
</organism>
<feature type="domain" description="DUF7747" evidence="1">
    <location>
        <begin position="61"/>
        <end position="123"/>
    </location>
</feature>